<reference evidence="10 11" key="1">
    <citation type="journal article" date="2016" name="Genome Biol. Evol.">
        <title>Divergent and convergent evolution of fungal pathogenicity.</title>
        <authorList>
            <person name="Shang Y."/>
            <person name="Xiao G."/>
            <person name="Zheng P."/>
            <person name="Cen K."/>
            <person name="Zhan S."/>
            <person name="Wang C."/>
        </authorList>
    </citation>
    <scope>NUCLEOTIDE SEQUENCE [LARGE SCALE GENOMIC DNA]</scope>
    <source>
        <strain evidence="10 11">RCEF 4871</strain>
    </source>
</reference>
<dbReference type="FunFam" id="1.20.1720.10:FF:000009">
    <property type="entry name" value="MFS multidrug transporter"/>
    <property type="match status" value="1"/>
</dbReference>
<keyword evidence="3 8" id="KW-0812">Transmembrane</keyword>
<keyword evidence="4 8" id="KW-1133">Transmembrane helix</keyword>
<feature type="transmembrane region" description="Helical" evidence="8">
    <location>
        <begin position="569"/>
        <end position="589"/>
    </location>
</feature>
<dbReference type="GO" id="GO:0005886">
    <property type="term" value="C:plasma membrane"/>
    <property type="evidence" value="ECO:0007669"/>
    <property type="project" value="TreeGrafter"/>
</dbReference>
<dbReference type="InterPro" id="IPR011701">
    <property type="entry name" value="MFS"/>
</dbReference>
<evidence type="ECO:0000256" key="4">
    <source>
        <dbReference type="ARBA" id="ARBA00022989"/>
    </source>
</evidence>
<dbReference type="GO" id="GO:0015137">
    <property type="term" value="F:citrate transmembrane transporter activity"/>
    <property type="evidence" value="ECO:0007669"/>
    <property type="project" value="UniProtKB-ARBA"/>
</dbReference>
<comment type="caution">
    <text evidence="10">The sequence shown here is derived from an EMBL/GenBank/DDBJ whole genome shotgun (WGS) entry which is preliminary data.</text>
</comment>
<feature type="transmembrane region" description="Helical" evidence="8">
    <location>
        <begin position="183"/>
        <end position="206"/>
    </location>
</feature>
<feature type="compositionally biased region" description="Polar residues" evidence="7">
    <location>
        <begin position="40"/>
        <end position="53"/>
    </location>
</feature>
<dbReference type="InterPro" id="IPR020846">
    <property type="entry name" value="MFS_dom"/>
</dbReference>
<accession>A0A167HA58</accession>
<dbReference type="OMA" id="DAMGRGW"/>
<evidence type="ECO:0000256" key="2">
    <source>
        <dbReference type="ARBA" id="ARBA00022448"/>
    </source>
</evidence>
<sequence>MAPTLLYSSSRLLSPWNMCDGDIAHSSRLVAMKYEREPNLPSSDDNVLQSPGQDRQGAVTDPVDTAPSTESAAEPSEARAAVTSRISTPTPTPTPKLNDEVTNELDQASAVVEKLSTAPASQVLTDADDVEAMSRFAGAPYSAFTRRTKIWITVMVTIASVISPMTANIYFPCLDSIADDLNVSIALINLTLTTYMIFQGLAPTMFGDFGDTAGRRPAFTLAFTIYLFANIGLALQRDYTALLVLRCLQSAGSSGTLALAYAVVADISSSEERGRYMGLVGAGVNFGPTVGPVLGGVLSHELGWPSIFWFCAVFVSVWLVHWVLSVPETCRNVVGNGSVPPPRWNMTVIDLLRPDGVKQRPASTPRVKMRMPNPLRTLSVVFNKEEGLILFISAIMYVNFILVGATLSVLFKEIYNYDDLEVGLCYLPYGVGCCMVMLLQGHIIDRNYARIANRLGMTTGRKRGGDMLRFPIESARIQPLYPAITVGAVALIGWGWSLEAETTVAVPLVLLFIIGMFVPSSFGVLNTLLVDLNEDAPATAAAANNLTRCLSGAAATAIVDQMFDAMGRGWTFTLLALLMGACLPGLRLLEKFGPRWRAERARRKAEMQEKQICRDG</sequence>
<evidence type="ECO:0000256" key="1">
    <source>
        <dbReference type="ARBA" id="ARBA00004141"/>
    </source>
</evidence>
<evidence type="ECO:0000313" key="10">
    <source>
        <dbReference type="EMBL" id="OAA47669.1"/>
    </source>
</evidence>
<feature type="transmembrane region" description="Helical" evidence="8">
    <location>
        <begin position="150"/>
        <end position="171"/>
    </location>
</feature>
<evidence type="ECO:0000256" key="3">
    <source>
        <dbReference type="ARBA" id="ARBA00022692"/>
    </source>
</evidence>
<dbReference type="OrthoDB" id="440553at2759"/>
<keyword evidence="5 8" id="KW-0472">Membrane</keyword>
<feature type="transmembrane region" description="Helical" evidence="8">
    <location>
        <begin position="479"/>
        <end position="498"/>
    </location>
</feature>
<feature type="transmembrane region" description="Helical" evidence="8">
    <location>
        <begin position="388"/>
        <end position="411"/>
    </location>
</feature>
<comment type="subcellular location">
    <subcellularLocation>
        <location evidence="1">Membrane</location>
        <topology evidence="1">Multi-pass membrane protein</topology>
    </subcellularLocation>
</comment>
<evidence type="ECO:0000256" key="6">
    <source>
        <dbReference type="ARBA" id="ARBA00023180"/>
    </source>
</evidence>
<keyword evidence="11" id="KW-1185">Reference proteome</keyword>
<dbReference type="GO" id="GO:0140115">
    <property type="term" value="P:export across plasma membrane"/>
    <property type="evidence" value="ECO:0007669"/>
    <property type="project" value="UniProtKB-ARBA"/>
</dbReference>
<dbReference type="Pfam" id="PF07690">
    <property type="entry name" value="MFS_1"/>
    <property type="match status" value="1"/>
</dbReference>
<protein>
    <submittedName>
        <fullName evidence="10">Major facilitator superfamily domain, general substrate transporter</fullName>
    </submittedName>
</protein>
<feature type="domain" description="Major facilitator superfamily (MFS) profile" evidence="9">
    <location>
        <begin position="152"/>
        <end position="597"/>
    </location>
</feature>
<feature type="transmembrane region" description="Helical" evidence="8">
    <location>
        <begin position="218"/>
        <end position="235"/>
    </location>
</feature>
<dbReference type="FunFam" id="1.20.1250.20:FF:000172">
    <property type="entry name" value="MFS multidrug resistance transporter"/>
    <property type="match status" value="1"/>
</dbReference>
<feature type="transmembrane region" description="Helical" evidence="8">
    <location>
        <begin position="307"/>
        <end position="324"/>
    </location>
</feature>
<evidence type="ECO:0000256" key="7">
    <source>
        <dbReference type="SAM" id="MobiDB-lite"/>
    </source>
</evidence>
<feature type="transmembrane region" description="Helical" evidence="8">
    <location>
        <begin position="426"/>
        <end position="444"/>
    </location>
</feature>
<dbReference type="STRING" id="1081105.A0A167HA58"/>
<proteinExistence type="predicted"/>
<dbReference type="PROSITE" id="PS50850">
    <property type="entry name" value="MFS"/>
    <property type="match status" value="1"/>
</dbReference>
<gene>
    <name evidence="10" type="ORF">NOR_02159</name>
</gene>
<evidence type="ECO:0000256" key="8">
    <source>
        <dbReference type="SAM" id="Phobius"/>
    </source>
</evidence>
<keyword evidence="6" id="KW-0325">Glycoprotein</keyword>
<feature type="transmembrane region" description="Helical" evidence="8">
    <location>
        <begin position="241"/>
        <end position="264"/>
    </location>
</feature>
<feature type="region of interest" description="Disordered" evidence="7">
    <location>
        <begin position="37"/>
        <end position="99"/>
    </location>
</feature>
<dbReference type="InterPro" id="IPR036259">
    <property type="entry name" value="MFS_trans_sf"/>
</dbReference>
<dbReference type="AlphaFoldDB" id="A0A167HA58"/>
<dbReference type="Gene3D" id="1.20.1250.20">
    <property type="entry name" value="MFS general substrate transporter like domains"/>
    <property type="match status" value="1"/>
</dbReference>
<keyword evidence="2" id="KW-0813">Transport</keyword>
<feature type="transmembrane region" description="Helical" evidence="8">
    <location>
        <begin position="276"/>
        <end position="295"/>
    </location>
</feature>
<dbReference type="Proteomes" id="UP000243498">
    <property type="component" value="Unassembled WGS sequence"/>
</dbReference>
<name>A0A167HA58_METRR</name>
<dbReference type="PANTHER" id="PTHR23502">
    <property type="entry name" value="MAJOR FACILITATOR SUPERFAMILY"/>
    <property type="match status" value="1"/>
</dbReference>
<evidence type="ECO:0000313" key="11">
    <source>
        <dbReference type="Proteomes" id="UP000243498"/>
    </source>
</evidence>
<dbReference type="PRINTS" id="PR01036">
    <property type="entry name" value="TCRTETB"/>
</dbReference>
<organism evidence="10 11">
    <name type="scientific">Metarhizium rileyi (strain RCEF 4871)</name>
    <name type="common">Nomuraea rileyi</name>
    <dbReference type="NCBI Taxonomy" id="1649241"/>
    <lineage>
        <taxon>Eukaryota</taxon>
        <taxon>Fungi</taxon>
        <taxon>Dikarya</taxon>
        <taxon>Ascomycota</taxon>
        <taxon>Pezizomycotina</taxon>
        <taxon>Sordariomycetes</taxon>
        <taxon>Hypocreomycetidae</taxon>
        <taxon>Hypocreales</taxon>
        <taxon>Clavicipitaceae</taxon>
        <taxon>Metarhizium</taxon>
    </lineage>
</organism>
<evidence type="ECO:0000256" key="5">
    <source>
        <dbReference type="ARBA" id="ARBA00023136"/>
    </source>
</evidence>
<dbReference type="EMBL" id="AZHC01000005">
    <property type="protein sequence ID" value="OAA47669.1"/>
    <property type="molecule type" value="Genomic_DNA"/>
</dbReference>
<feature type="compositionally biased region" description="Low complexity" evidence="7">
    <location>
        <begin position="65"/>
        <end position="81"/>
    </location>
</feature>
<dbReference type="PANTHER" id="PTHR23502:SF51">
    <property type="entry name" value="QUINIDINE RESISTANCE PROTEIN 1-RELATED"/>
    <property type="match status" value="1"/>
</dbReference>
<evidence type="ECO:0000259" key="9">
    <source>
        <dbReference type="PROSITE" id="PS50850"/>
    </source>
</evidence>
<feature type="transmembrane region" description="Helical" evidence="8">
    <location>
        <begin position="504"/>
        <end position="525"/>
    </location>
</feature>
<dbReference type="SUPFAM" id="SSF103473">
    <property type="entry name" value="MFS general substrate transporter"/>
    <property type="match status" value="1"/>
</dbReference>